<dbReference type="CDD" id="cd17332">
    <property type="entry name" value="MFS_MelB_like"/>
    <property type="match status" value="1"/>
</dbReference>
<dbReference type="PANTHER" id="PTHR11328:SF24">
    <property type="entry name" value="MAJOR FACILITATOR SUPERFAMILY (MFS) PROFILE DOMAIN-CONTAINING PROTEIN"/>
    <property type="match status" value="1"/>
</dbReference>
<dbReference type="GO" id="GO:0008643">
    <property type="term" value="P:carbohydrate transport"/>
    <property type="evidence" value="ECO:0007669"/>
    <property type="project" value="InterPro"/>
</dbReference>
<evidence type="ECO:0000313" key="3">
    <source>
        <dbReference type="Proteomes" id="UP000274920"/>
    </source>
</evidence>
<dbReference type="AlphaFoldDB" id="A0A426DC50"/>
<feature type="transmembrane region" description="Helical" evidence="1">
    <location>
        <begin position="431"/>
        <end position="453"/>
    </location>
</feature>
<dbReference type="EMBL" id="RHJS01000002">
    <property type="protein sequence ID" value="RRK30389.1"/>
    <property type="molecule type" value="Genomic_DNA"/>
</dbReference>
<dbReference type="InterPro" id="IPR036259">
    <property type="entry name" value="MFS_trans_sf"/>
</dbReference>
<dbReference type="InterPro" id="IPR039672">
    <property type="entry name" value="MFS_2"/>
</dbReference>
<evidence type="ECO:0000313" key="2">
    <source>
        <dbReference type="EMBL" id="RRK30389.1"/>
    </source>
</evidence>
<dbReference type="PANTHER" id="PTHR11328">
    <property type="entry name" value="MAJOR FACILITATOR SUPERFAMILY DOMAIN-CONTAINING PROTEIN"/>
    <property type="match status" value="1"/>
</dbReference>
<proteinExistence type="predicted"/>
<feature type="transmembrane region" description="Helical" evidence="1">
    <location>
        <begin position="347"/>
        <end position="367"/>
    </location>
</feature>
<dbReference type="SUPFAM" id="SSF103473">
    <property type="entry name" value="MFS general substrate transporter"/>
    <property type="match status" value="1"/>
</dbReference>
<keyword evidence="1" id="KW-0472">Membrane</keyword>
<dbReference type="Proteomes" id="UP000274920">
    <property type="component" value="Unassembled WGS sequence"/>
</dbReference>
<feature type="transmembrane region" description="Helical" evidence="1">
    <location>
        <begin position="399"/>
        <end position="419"/>
    </location>
</feature>
<dbReference type="Pfam" id="PF13347">
    <property type="entry name" value="MFS_2"/>
    <property type="match status" value="1"/>
</dbReference>
<feature type="transmembrane region" description="Helical" evidence="1">
    <location>
        <begin position="30"/>
        <end position="52"/>
    </location>
</feature>
<name>A0A426DC50_9FIRM</name>
<dbReference type="NCBIfam" id="TIGR00792">
    <property type="entry name" value="gph"/>
    <property type="match status" value="1"/>
</dbReference>
<sequence length="472" mass="51980">MGDCECIHEAAEQTLYTKERKTMMEQKAKLTMGTKIVYGLGDFASQLVWTFVGNYLTVYYTDVVGLAPAIASAIMLIARIWDGVNDPMFGAIAERTKSKWGRFRPYILVFSPILAIFNVLAFTAPFGNKTAGVIWAAFSYIGLGMLYTAVNLSYGSLANVMTADSQERVELNSWRMIGTNLGSCFLSAISMPLILKFSRAEAPTGMGYTLTTLVFAICSLPLFFLVFKCCKEVIQPRQDVNQIPIKTTIKVVVTNKPLLIIFFTLLAYMTGMFGRIGLAIYYFMYNMHRFDLISILMMAPTICGAVAIFLTRKLVNYVPKKTLGAISLTGCGISLLILYMIPASNATMVIIMSGVYGLFSFAVPLFMGSVPECIDYAELNTGVRSDGTSYAFTSLATKFGSAFGASVGLMIMSYFGYVANAEQTAEALKGINIAVNIFPAVTFFVALVIWMFYPIDAKKATEIREELEKKAE</sequence>
<organism evidence="2 3">
    <name type="scientific">Schaedlerella arabinosiphila</name>
    <dbReference type="NCBI Taxonomy" id="2044587"/>
    <lineage>
        <taxon>Bacteria</taxon>
        <taxon>Bacillati</taxon>
        <taxon>Bacillota</taxon>
        <taxon>Clostridia</taxon>
        <taxon>Lachnospirales</taxon>
        <taxon>Lachnospiraceae</taxon>
        <taxon>Schaedlerella</taxon>
    </lineage>
</organism>
<dbReference type="InterPro" id="IPR001927">
    <property type="entry name" value="Na/Gal_symport"/>
</dbReference>
<dbReference type="Gene3D" id="1.20.1250.20">
    <property type="entry name" value="MFS general substrate transporter like domains"/>
    <property type="match status" value="2"/>
</dbReference>
<keyword evidence="1" id="KW-1133">Transmembrane helix</keyword>
<feature type="transmembrane region" description="Helical" evidence="1">
    <location>
        <begin position="290"/>
        <end position="310"/>
    </location>
</feature>
<feature type="transmembrane region" description="Helical" evidence="1">
    <location>
        <begin position="258"/>
        <end position="284"/>
    </location>
</feature>
<protein>
    <submittedName>
        <fullName evidence="2">MFS transporter</fullName>
    </submittedName>
</protein>
<feature type="transmembrane region" description="Helical" evidence="1">
    <location>
        <begin position="174"/>
        <end position="195"/>
    </location>
</feature>
<feature type="transmembrane region" description="Helical" evidence="1">
    <location>
        <begin position="133"/>
        <end position="154"/>
    </location>
</feature>
<feature type="transmembrane region" description="Helical" evidence="1">
    <location>
        <begin position="207"/>
        <end position="227"/>
    </location>
</feature>
<dbReference type="GO" id="GO:0005886">
    <property type="term" value="C:plasma membrane"/>
    <property type="evidence" value="ECO:0007669"/>
    <property type="project" value="TreeGrafter"/>
</dbReference>
<comment type="caution">
    <text evidence="2">The sequence shown here is derived from an EMBL/GenBank/DDBJ whole genome shotgun (WGS) entry which is preliminary data.</text>
</comment>
<feature type="transmembrane region" description="Helical" evidence="1">
    <location>
        <begin position="105"/>
        <end position="127"/>
    </location>
</feature>
<gene>
    <name evidence="2" type="ORF">EBB54_02585</name>
</gene>
<keyword evidence="3" id="KW-1185">Reference proteome</keyword>
<accession>A0A426DC50</accession>
<evidence type="ECO:0000256" key="1">
    <source>
        <dbReference type="SAM" id="Phobius"/>
    </source>
</evidence>
<feature type="transmembrane region" description="Helical" evidence="1">
    <location>
        <begin position="58"/>
        <end position="78"/>
    </location>
</feature>
<reference evidence="2" key="1">
    <citation type="submission" date="2018-10" db="EMBL/GenBank/DDBJ databases">
        <title>Schaedlerella arabinophila gen. nov. sp. nov., isolated from the mouse intestinal tract and comparative analysis with the genome of the closely related altered Schaedler flora strain ASF502.</title>
        <authorList>
            <person name="Miyake S."/>
            <person name="Soh M."/>
            <person name="Seedorf H."/>
        </authorList>
    </citation>
    <scope>NUCLEOTIDE SEQUENCE [LARGE SCALE GENOMIC DNA]</scope>
    <source>
        <strain evidence="2">DSM 106076</strain>
    </source>
</reference>
<feature type="transmembrane region" description="Helical" evidence="1">
    <location>
        <begin position="322"/>
        <end position="341"/>
    </location>
</feature>
<keyword evidence="1" id="KW-0812">Transmembrane</keyword>
<dbReference type="GO" id="GO:0015293">
    <property type="term" value="F:symporter activity"/>
    <property type="evidence" value="ECO:0007669"/>
    <property type="project" value="InterPro"/>
</dbReference>
<dbReference type="GO" id="GO:0006814">
    <property type="term" value="P:sodium ion transport"/>
    <property type="evidence" value="ECO:0007669"/>
    <property type="project" value="InterPro"/>
</dbReference>